<evidence type="ECO:0000256" key="6">
    <source>
        <dbReference type="SAM" id="Coils"/>
    </source>
</evidence>
<dbReference type="GO" id="GO:0005829">
    <property type="term" value="C:cytosol"/>
    <property type="evidence" value="ECO:0007669"/>
    <property type="project" value="TreeGrafter"/>
</dbReference>
<keyword evidence="4 8" id="KW-0456">Lyase</keyword>
<protein>
    <submittedName>
        <fullName evidence="8">Low-specificity L-threonine aldolase</fullName>
        <ecNumber evidence="8">4.1.2.48</ecNumber>
    </submittedName>
</protein>
<dbReference type="FunFam" id="3.40.640.10:FF:000030">
    <property type="entry name" value="Low-specificity L-threonine aldolase"/>
    <property type="match status" value="1"/>
</dbReference>
<dbReference type="FunFam" id="3.90.1150.10:FF:000041">
    <property type="entry name" value="Low-specificity L-threonine aldolase"/>
    <property type="match status" value="1"/>
</dbReference>
<dbReference type="InterPro" id="IPR015422">
    <property type="entry name" value="PyrdxlP-dep_Trfase_small"/>
</dbReference>
<evidence type="ECO:0000256" key="4">
    <source>
        <dbReference type="ARBA" id="ARBA00023239"/>
    </source>
</evidence>
<evidence type="ECO:0000259" key="7">
    <source>
        <dbReference type="Pfam" id="PF01212"/>
    </source>
</evidence>
<sequence length="346" mass="37167">MKVVDLRSDTITRPTPSMRRAMADAEVGDDVFGEDPTVNRLEEMAAERLNKGAALFVASGTMANLVSLLVHCGRGDEVILGDRSHTFFYEQGGSAGLGGIHPRTLPNKPDGTLGLNAIEEAIRPDNIHFPRTRLIVLENTHNRCSGNPLTPQYMKDVGEMAHRNGVKVHVDGARIFNAAVSLGIDASELASEADSVSFCLSKGLAAPVGSVVCGSHDFIDEARRARKVLGGGMRQAGVLAAAGIVALTEMVERLAEDHDNARRLAKDLTGAEGLSVDTENVKTNIVYINIDNNDISSNDLAERLSREGVLLLPTGPKQMRAVTNYHITANDVEHAAVVIRNEMNNC</sequence>
<evidence type="ECO:0000256" key="5">
    <source>
        <dbReference type="PIRSR" id="PIRSR017617-1"/>
    </source>
</evidence>
<dbReference type="NCBIfam" id="NF041359">
    <property type="entry name" value="GntG_guanitoxin"/>
    <property type="match status" value="1"/>
</dbReference>
<comment type="cofactor">
    <cofactor evidence="1">
        <name>pyridoxal 5'-phosphate</name>
        <dbReference type="ChEBI" id="CHEBI:597326"/>
    </cofactor>
</comment>
<gene>
    <name evidence="8" type="primary">ltaE</name>
    <name evidence="8" type="ORF">H8E19_18365</name>
</gene>
<dbReference type="PANTHER" id="PTHR48097:SF9">
    <property type="entry name" value="L-THREONINE ALDOLASE"/>
    <property type="match status" value="1"/>
</dbReference>
<evidence type="ECO:0000256" key="3">
    <source>
        <dbReference type="ARBA" id="ARBA00022898"/>
    </source>
</evidence>
<dbReference type="GO" id="GO:0006545">
    <property type="term" value="P:glycine biosynthetic process"/>
    <property type="evidence" value="ECO:0007669"/>
    <property type="project" value="TreeGrafter"/>
</dbReference>
<name>A0A8J6N3N7_9DELT</name>
<evidence type="ECO:0000256" key="1">
    <source>
        <dbReference type="ARBA" id="ARBA00001933"/>
    </source>
</evidence>
<dbReference type="Pfam" id="PF01212">
    <property type="entry name" value="Beta_elim_lyase"/>
    <property type="match status" value="1"/>
</dbReference>
<evidence type="ECO:0000313" key="9">
    <source>
        <dbReference type="Proteomes" id="UP000650524"/>
    </source>
</evidence>
<dbReference type="InterPro" id="IPR023603">
    <property type="entry name" value="Low_specificity_L-TA-like"/>
</dbReference>
<proteinExistence type="inferred from homology"/>
<dbReference type="EMBL" id="JACNJD010000379">
    <property type="protein sequence ID" value="MBC8179373.1"/>
    <property type="molecule type" value="Genomic_DNA"/>
</dbReference>
<evidence type="ECO:0000313" key="8">
    <source>
        <dbReference type="EMBL" id="MBC8179373.1"/>
    </source>
</evidence>
<dbReference type="InterPro" id="IPR015421">
    <property type="entry name" value="PyrdxlP-dep_Trfase_major"/>
</dbReference>
<keyword evidence="6" id="KW-0175">Coiled coil</keyword>
<evidence type="ECO:0000256" key="2">
    <source>
        <dbReference type="ARBA" id="ARBA00006966"/>
    </source>
</evidence>
<reference evidence="8 9" key="1">
    <citation type="submission" date="2020-08" db="EMBL/GenBank/DDBJ databases">
        <title>Bridging the membrane lipid divide: bacteria of the FCB group superphylum have the potential to synthesize archaeal ether lipids.</title>
        <authorList>
            <person name="Villanueva L."/>
            <person name="Von Meijenfeldt F.A.B."/>
            <person name="Westbye A.B."/>
            <person name="Yadav S."/>
            <person name="Hopmans E.C."/>
            <person name="Dutilh B.E."/>
            <person name="Sinninghe Damste J.S."/>
        </authorList>
    </citation>
    <scope>NUCLEOTIDE SEQUENCE [LARGE SCALE GENOMIC DNA]</scope>
    <source>
        <strain evidence="8">NIOZ-UU27</strain>
    </source>
</reference>
<dbReference type="InterPro" id="IPR001597">
    <property type="entry name" value="ArAA_b-elim_lyase/Thr_aldolase"/>
</dbReference>
<comment type="similarity">
    <text evidence="2">Belongs to the threonine aldolase family.</text>
</comment>
<organism evidence="8 9">
    <name type="scientific">Candidatus Desulfacyla euxinica</name>
    <dbReference type="NCBI Taxonomy" id="2841693"/>
    <lineage>
        <taxon>Bacteria</taxon>
        <taxon>Deltaproteobacteria</taxon>
        <taxon>Candidatus Desulfacyla</taxon>
    </lineage>
</organism>
<dbReference type="Proteomes" id="UP000650524">
    <property type="component" value="Unassembled WGS sequence"/>
</dbReference>
<dbReference type="PIRSF" id="PIRSF017617">
    <property type="entry name" value="Thr_aldolase"/>
    <property type="match status" value="1"/>
</dbReference>
<dbReference type="GO" id="GO:0006567">
    <property type="term" value="P:L-threonine catabolic process"/>
    <property type="evidence" value="ECO:0007669"/>
    <property type="project" value="TreeGrafter"/>
</dbReference>
<dbReference type="AlphaFoldDB" id="A0A8J6N3N7"/>
<dbReference type="Gene3D" id="3.90.1150.10">
    <property type="entry name" value="Aspartate Aminotransferase, domain 1"/>
    <property type="match status" value="1"/>
</dbReference>
<feature type="domain" description="Aromatic amino acid beta-eliminating lyase/threonine aldolase" evidence="7">
    <location>
        <begin position="5"/>
        <end position="289"/>
    </location>
</feature>
<dbReference type="GO" id="GO:0008732">
    <property type="term" value="F:L-allo-threonine aldolase activity"/>
    <property type="evidence" value="ECO:0007669"/>
    <property type="project" value="TreeGrafter"/>
</dbReference>
<comment type="caution">
    <text evidence="8">The sequence shown here is derived from an EMBL/GenBank/DDBJ whole genome shotgun (WGS) entry which is preliminary data.</text>
</comment>
<feature type="coiled-coil region" evidence="6">
    <location>
        <begin position="244"/>
        <end position="271"/>
    </location>
</feature>
<dbReference type="PANTHER" id="PTHR48097">
    <property type="entry name" value="L-THREONINE ALDOLASE-RELATED"/>
    <property type="match status" value="1"/>
</dbReference>
<dbReference type="CDD" id="cd06502">
    <property type="entry name" value="TA_like"/>
    <property type="match status" value="1"/>
</dbReference>
<accession>A0A8J6N3N7</accession>
<dbReference type="InterPro" id="IPR015424">
    <property type="entry name" value="PyrdxlP-dep_Trfase"/>
</dbReference>
<dbReference type="EC" id="4.1.2.48" evidence="8"/>
<keyword evidence="3" id="KW-0663">Pyridoxal phosphate</keyword>
<dbReference type="Gene3D" id="3.40.640.10">
    <property type="entry name" value="Type I PLP-dependent aspartate aminotransferase-like (Major domain)"/>
    <property type="match status" value="1"/>
</dbReference>
<feature type="modified residue" description="N6-(pyridoxal phosphate)lysine" evidence="5">
    <location>
        <position position="202"/>
    </location>
</feature>
<dbReference type="NCBIfam" id="NF007825">
    <property type="entry name" value="PRK10534.1"/>
    <property type="match status" value="1"/>
</dbReference>
<dbReference type="SUPFAM" id="SSF53383">
    <property type="entry name" value="PLP-dependent transferases"/>
    <property type="match status" value="1"/>
</dbReference>